<protein>
    <submittedName>
        <fullName evidence="1">Uncharacterized protein</fullName>
    </submittedName>
</protein>
<evidence type="ECO:0000313" key="2">
    <source>
        <dbReference type="Proteomes" id="UP000824136"/>
    </source>
</evidence>
<accession>A0A9D1GV70</accession>
<name>A0A9D1GV70_9FIRM</name>
<dbReference type="AlphaFoldDB" id="A0A9D1GV70"/>
<gene>
    <name evidence="1" type="ORF">IAC39_07330</name>
</gene>
<organism evidence="1 2">
    <name type="scientific">Candidatus Faeciplasma pullistercoris</name>
    <dbReference type="NCBI Taxonomy" id="2840800"/>
    <lineage>
        <taxon>Bacteria</taxon>
        <taxon>Bacillati</taxon>
        <taxon>Bacillota</taxon>
        <taxon>Clostridia</taxon>
        <taxon>Eubacteriales</taxon>
        <taxon>Oscillospiraceae</taxon>
        <taxon>Oscillospiraceae incertae sedis</taxon>
        <taxon>Candidatus Faeciplasma</taxon>
    </lineage>
</organism>
<dbReference type="Proteomes" id="UP000824136">
    <property type="component" value="Unassembled WGS sequence"/>
</dbReference>
<sequence>MAKNENIAKKLFQKQLDDTMCEQNIAYVISQKELLTLLQDKATRILVTADLDMIKERFAQRMNRELPVPVAAMLERKQ</sequence>
<reference evidence="1" key="2">
    <citation type="journal article" date="2021" name="PeerJ">
        <title>Extensive microbial diversity within the chicken gut microbiome revealed by metagenomics and culture.</title>
        <authorList>
            <person name="Gilroy R."/>
            <person name="Ravi A."/>
            <person name="Getino M."/>
            <person name="Pursley I."/>
            <person name="Horton D.L."/>
            <person name="Alikhan N.F."/>
            <person name="Baker D."/>
            <person name="Gharbi K."/>
            <person name="Hall N."/>
            <person name="Watson M."/>
            <person name="Adriaenssens E.M."/>
            <person name="Foster-Nyarko E."/>
            <person name="Jarju S."/>
            <person name="Secka A."/>
            <person name="Antonio M."/>
            <person name="Oren A."/>
            <person name="Chaudhuri R.R."/>
            <person name="La Ragione R."/>
            <person name="Hildebrand F."/>
            <person name="Pallen M.J."/>
        </authorList>
    </citation>
    <scope>NUCLEOTIDE SEQUENCE</scope>
    <source>
        <strain evidence="1">CHK33-4379</strain>
    </source>
</reference>
<proteinExistence type="predicted"/>
<dbReference type="EMBL" id="DVLL01000023">
    <property type="protein sequence ID" value="HIT59502.1"/>
    <property type="molecule type" value="Genomic_DNA"/>
</dbReference>
<reference evidence="1" key="1">
    <citation type="submission" date="2020-10" db="EMBL/GenBank/DDBJ databases">
        <authorList>
            <person name="Gilroy R."/>
        </authorList>
    </citation>
    <scope>NUCLEOTIDE SEQUENCE</scope>
    <source>
        <strain evidence="1">CHK33-4379</strain>
    </source>
</reference>
<comment type="caution">
    <text evidence="1">The sequence shown here is derived from an EMBL/GenBank/DDBJ whole genome shotgun (WGS) entry which is preliminary data.</text>
</comment>
<evidence type="ECO:0000313" key="1">
    <source>
        <dbReference type="EMBL" id="HIT59502.1"/>
    </source>
</evidence>